<gene>
    <name evidence="1" type="ORF">NB063_25790</name>
</gene>
<keyword evidence="2" id="KW-1185">Reference proteome</keyword>
<proteinExistence type="predicted"/>
<dbReference type="SUPFAM" id="SSF82171">
    <property type="entry name" value="DPP6 N-terminal domain-like"/>
    <property type="match status" value="1"/>
</dbReference>
<protein>
    <recommendedName>
        <fullName evidence="3">SLA1 homology domain-containing protein</fullName>
    </recommendedName>
</protein>
<reference evidence="1 2" key="1">
    <citation type="journal article" date="2022" name="Syst. Appl. Microbiol.">
        <title>Rhodopirellula aestuarii sp. nov., a novel member of the genus Rhodopirellula isolated from brackish sediments collected in the Tagus River estuary, Portugal.</title>
        <authorList>
            <person name="Vitorino I.R."/>
            <person name="Klimek D."/>
            <person name="Calusinska M."/>
            <person name="Lobo-da-Cunha A."/>
            <person name="Vasconcelos V."/>
            <person name="Lage O.M."/>
        </authorList>
    </citation>
    <scope>NUCLEOTIDE SEQUENCE [LARGE SCALE GENOMIC DNA]</scope>
    <source>
        <strain evidence="1 2">ICT_H3.1</strain>
    </source>
</reference>
<dbReference type="Proteomes" id="UP001202961">
    <property type="component" value="Unassembled WGS sequence"/>
</dbReference>
<dbReference type="RefSeq" id="WP_250931914.1">
    <property type="nucleotide sequence ID" value="NZ_JAMQBK010000078.1"/>
</dbReference>
<dbReference type="EMBL" id="JAMQBK010000078">
    <property type="protein sequence ID" value="MCM2374041.1"/>
    <property type="molecule type" value="Genomic_DNA"/>
</dbReference>
<accession>A0ABT0UAX9</accession>
<dbReference type="Gene3D" id="2.30.30.700">
    <property type="entry name" value="SLA1 homology domain 1"/>
    <property type="match status" value="1"/>
</dbReference>
<sequence>MLVPKAGDKVEVSYLGKWVPGVVLGADKVDADVDFTYSGRSNKRTFKIKDVRYPWQASVISPVYIWKDSTGKHSVEAAVESIDEEADTVTLIRRDDGKKITLPIDNLGSIEKRRIQILIRLAPPRVAQVPPLEEFAQSQQLVGAALGAPTSLAGLAPDPPAIRVAIPMGGAAFERAYRDESLIGVFPIGSSRGWIMGATLPKRFASNRNAPSRLIWATLDDGKVAVQHLIEPGERTIAVDPSSQQIMSLGEVDNGVATLTIWRSSPKLTEAEPLVRWASGKQRTFETENRWGQFIDGRTVLHRMNKGEYAVYDFVAKKTVYKFGQDSRNSPEPVLSPGRKYLAIPEGNSVRLIEPTSGEVLVSLPVEGGSVSSVAFDPMGEKLAVLSSNEMAVWTLGSGSPPRRVRADLLSSASRLAWVDDNHLLVGGSVLFSLDQEVPVWSYRPQGDVVNERDEPNVVAIASSRLCYGVRIGNDYDSRSVLGLVIGAVELPGPGVRETVAGMNRDELFVLEPGIAVGLEVDCGQYNDRVRADLMRHIEENQWRYDPDATIKLFAKMSRDEPEQSLYVKSNSRFGFGGMSVFGPTREQLANAEHVTRQSYRSNLTIRRGEEFLWGSGTVGALPSSLRLTEGQTVESLRNQYEKPVPEFYTNVRIPTKLYDPRYRSGFGVSYFGKHGLDPKPMADLPK</sequence>
<name>A0ABT0UAX9_9BACT</name>
<organism evidence="1 2">
    <name type="scientific">Aporhodopirellula aestuarii</name>
    <dbReference type="NCBI Taxonomy" id="2950107"/>
    <lineage>
        <taxon>Bacteria</taxon>
        <taxon>Pseudomonadati</taxon>
        <taxon>Planctomycetota</taxon>
        <taxon>Planctomycetia</taxon>
        <taxon>Pirellulales</taxon>
        <taxon>Pirellulaceae</taxon>
        <taxon>Aporhodopirellula</taxon>
    </lineage>
</organism>
<evidence type="ECO:0000313" key="1">
    <source>
        <dbReference type="EMBL" id="MCM2374041.1"/>
    </source>
</evidence>
<comment type="caution">
    <text evidence="1">The sequence shown here is derived from an EMBL/GenBank/DDBJ whole genome shotgun (WGS) entry which is preliminary data.</text>
</comment>
<evidence type="ECO:0000313" key="2">
    <source>
        <dbReference type="Proteomes" id="UP001202961"/>
    </source>
</evidence>
<dbReference type="InterPro" id="IPR015943">
    <property type="entry name" value="WD40/YVTN_repeat-like_dom_sf"/>
</dbReference>
<evidence type="ECO:0008006" key="3">
    <source>
        <dbReference type="Google" id="ProtNLM"/>
    </source>
</evidence>
<dbReference type="Gene3D" id="2.130.10.10">
    <property type="entry name" value="YVTN repeat-like/Quinoprotein amine dehydrogenase"/>
    <property type="match status" value="1"/>
</dbReference>